<sequence length="362" mass="41297">MQLLHDRRSACLLFQYTCGVLWSSSSFSSSIVSPEMLTLPAQEQQQAVPPALVAPQPTSPKVGKLSTMTLSVKELAAFLVSNTPQEFRRAIRQSGGRFLYRGDENSNENDRQDPGDGDPGRIIRIGTYSPYPDLMLPETYGYDSKALDYFERLEDRLSSFQRRRRPTVTTTRTETQIPKFPTGFSPFATYHRQPRRRLVAKPSNGHIATSDPLEAGRWGRVVSVWPLVTELDNDTNYFYYYHQQQDATPKNRDNNNSNFSYVWPRNRPTFYSAMTTAEDNEDTESNINNYNPPQQKQKRRETDDILVINEQLEDALLAKDGREVLFATNTNANTMPSSTFVAVSIEIDNELKHELEAIDYGL</sequence>
<feature type="compositionally biased region" description="Basic and acidic residues" evidence="1">
    <location>
        <begin position="100"/>
        <end position="121"/>
    </location>
</feature>
<evidence type="ECO:0000256" key="1">
    <source>
        <dbReference type="SAM" id="MobiDB-lite"/>
    </source>
</evidence>
<dbReference type="EMBL" id="HBIX01023528">
    <property type="protein sequence ID" value="CAE0723569.1"/>
    <property type="molecule type" value="Transcribed_RNA"/>
</dbReference>
<feature type="region of interest" description="Disordered" evidence="1">
    <location>
        <begin position="163"/>
        <end position="186"/>
    </location>
</feature>
<evidence type="ECO:0000313" key="2">
    <source>
        <dbReference type="EMBL" id="CAE0723569.1"/>
    </source>
</evidence>
<organism evidence="2">
    <name type="scientific">Pseudo-nitzschia australis</name>
    <dbReference type="NCBI Taxonomy" id="44445"/>
    <lineage>
        <taxon>Eukaryota</taxon>
        <taxon>Sar</taxon>
        <taxon>Stramenopiles</taxon>
        <taxon>Ochrophyta</taxon>
        <taxon>Bacillariophyta</taxon>
        <taxon>Bacillariophyceae</taxon>
        <taxon>Bacillariophycidae</taxon>
        <taxon>Bacillariales</taxon>
        <taxon>Bacillariaceae</taxon>
        <taxon>Pseudo-nitzschia</taxon>
    </lineage>
</organism>
<protein>
    <submittedName>
        <fullName evidence="2">Uncharacterized protein</fullName>
    </submittedName>
</protein>
<reference evidence="2" key="1">
    <citation type="submission" date="2021-01" db="EMBL/GenBank/DDBJ databases">
        <authorList>
            <person name="Corre E."/>
            <person name="Pelletier E."/>
            <person name="Niang G."/>
            <person name="Scheremetjew M."/>
            <person name="Finn R."/>
            <person name="Kale V."/>
            <person name="Holt S."/>
            <person name="Cochrane G."/>
            <person name="Meng A."/>
            <person name="Brown T."/>
            <person name="Cohen L."/>
        </authorList>
    </citation>
    <scope>NUCLEOTIDE SEQUENCE</scope>
    <source>
        <strain evidence="2">10249 10 AB</strain>
    </source>
</reference>
<dbReference type="AlphaFoldDB" id="A0A7S4AQF5"/>
<feature type="region of interest" description="Disordered" evidence="1">
    <location>
        <begin position="98"/>
        <end position="122"/>
    </location>
</feature>
<feature type="compositionally biased region" description="Polar residues" evidence="1">
    <location>
        <begin position="285"/>
        <end position="295"/>
    </location>
</feature>
<gene>
    <name evidence="2" type="ORF">PAUS00366_LOCUS16325</name>
</gene>
<feature type="region of interest" description="Disordered" evidence="1">
    <location>
        <begin position="278"/>
        <end position="301"/>
    </location>
</feature>
<proteinExistence type="predicted"/>
<accession>A0A7S4AQF5</accession>
<name>A0A7S4AQF5_9STRA</name>